<reference evidence="2" key="1">
    <citation type="journal article" date="2022" name="Front. Genet.">
        <title>Chromosome-Scale Assembly of the Dendrobium nobile Genome Provides Insights Into the Molecular Mechanism of the Biosynthesis of the Medicinal Active Ingredient of Dendrobium.</title>
        <authorList>
            <person name="Xu Q."/>
            <person name="Niu S.-C."/>
            <person name="Li K.-L."/>
            <person name="Zheng P.-J."/>
            <person name="Zhang X.-J."/>
            <person name="Jia Y."/>
            <person name="Liu Y."/>
            <person name="Niu Y.-X."/>
            <person name="Yu L.-H."/>
            <person name="Chen D.-F."/>
            <person name="Zhang G.-Q."/>
        </authorList>
    </citation>
    <scope>NUCLEOTIDE SEQUENCE</scope>
    <source>
        <tissue evidence="2">Leaf</tissue>
    </source>
</reference>
<dbReference type="EMBL" id="JAGYWB010000004">
    <property type="protein sequence ID" value="KAI0524104.1"/>
    <property type="molecule type" value="Genomic_DNA"/>
</dbReference>
<keyword evidence="3" id="KW-1185">Reference proteome</keyword>
<accession>A0A8T3C0B8</accession>
<keyword evidence="1" id="KW-0732">Signal</keyword>
<gene>
    <name evidence="2" type="ORF">KFK09_003468</name>
</gene>
<dbReference type="Proteomes" id="UP000829196">
    <property type="component" value="Unassembled WGS sequence"/>
</dbReference>
<sequence>MRLGFAFHLLFSSLLFGSVAFAGGVEIAGVASPALSWLFDFAPATTSTLIGSYGILIGSKNESSLVVKIYNICLRQLILKVQIRIQKKRSVNPVLAD</sequence>
<name>A0A8T3C0B8_DENNO</name>
<dbReference type="AlphaFoldDB" id="A0A8T3C0B8"/>
<organism evidence="2 3">
    <name type="scientific">Dendrobium nobile</name>
    <name type="common">Orchid</name>
    <dbReference type="NCBI Taxonomy" id="94219"/>
    <lineage>
        <taxon>Eukaryota</taxon>
        <taxon>Viridiplantae</taxon>
        <taxon>Streptophyta</taxon>
        <taxon>Embryophyta</taxon>
        <taxon>Tracheophyta</taxon>
        <taxon>Spermatophyta</taxon>
        <taxon>Magnoliopsida</taxon>
        <taxon>Liliopsida</taxon>
        <taxon>Asparagales</taxon>
        <taxon>Orchidaceae</taxon>
        <taxon>Epidendroideae</taxon>
        <taxon>Malaxideae</taxon>
        <taxon>Dendrobiinae</taxon>
        <taxon>Dendrobium</taxon>
    </lineage>
</organism>
<evidence type="ECO:0000313" key="2">
    <source>
        <dbReference type="EMBL" id="KAI0524104.1"/>
    </source>
</evidence>
<comment type="caution">
    <text evidence="2">The sequence shown here is derived from an EMBL/GenBank/DDBJ whole genome shotgun (WGS) entry which is preliminary data.</text>
</comment>
<feature type="signal peptide" evidence="1">
    <location>
        <begin position="1"/>
        <end position="22"/>
    </location>
</feature>
<evidence type="ECO:0000313" key="3">
    <source>
        <dbReference type="Proteomes" id="UP000829196"/>
    </source>
</evidence>
<protein>
    <submittedName>
        <fullName evidence="2">Uncharacterized protein</fullName>
    </submittedName>
</protein>
<proteinExistence type="predicted"/>
<evidence type="ECO:0000256" key="1">
    <source>
        <dbReference type="SAM" id="SignalP"/>
    </source>
</evidence>
<feature type="chain" id="PRO_5035835646" evidence="1">
    <location>
        <begin position="23"/>
        <end position="97"/>
    </location>
</feature>